<evidence type="ECO:0000259" key="2">
    <source>
        <dbReference type="Pfam" id="PF13863"/>
    </source>
</evidence>
<dbReference type="PANTHER" id="PTHR21683">
    <property type="entry name" value="COILED-COIL DOMAIN-CONTAINING PROTEIN 42 LIKE-2-LIKE-RELATED"/>
    <property type="match status" value="1"/>
</dbReference>
<evidence type="ECO:0000256" key="1">
    <source>
        <dbReference type="ARBA" id="ARBA00023054"/>
    </source>
</evidence>
<name>A0A8J6H6P3_TENMO</name>
<gene>
    <name evidence="3" type="ORF">GEV33_013691</name>
</gene>
<reference evidence="3" key="2">
    <citation type="submission" date="2021-08" db="EMBL/GenBank/DDBJ databases">
        <authorList>
            <person name="Eriksson T."/>
        </authorList>
    </citation>
    <scope>NUCLEOTIDE SEQUENCE</scope>
    <source>
        <strain evidence="3">Stoneville</strain>
        <tissue evidence="3">Whole head</tissue>
    </source>
</reference>
<dbReference type="GO" id="GO:0005856">
    <property type="term" value="C:cytoskeleton"/>
    <property type="evidence" value="ECO:0007669"/>
    <property type="project" value="UniProtKB-ARBA"/>
</dbReference>
<dbReference type="Pfam" id="PF13863">
    <property type="entry name" value="DUF4200"/>
    <property type="match status" value="1"/>
</dbReference>
<proteinExistence type="predicted"/>
<dbReference type="Proteomes" id="UP000719412">
    <property type="component" value="Unassembled WGS sequence"/>
</dbReference>
<evidence type="ECO:0000313" key="4">
    <source>
        <dbReference type="Proteomes" id="UP000719412"/>
    </source>
</evidence>
<keyword evidence="4" id="KW-1185">Reference proteome</keyword>
<accession>A0A8J6H6P3</accession>
<comment type="caution">
    <text evidence="3">The sequence shown here is derived from an EMBL/GenBank/DDBJ whole genome shotgun (WGS) entry which is preliminary data.</text>
</comment>
<organism evidence="3 4">
    <name type="scientific">Tenebrio molitor</name>
    <name type="common">Yellow mealworm beetle</name>
    <dbReference type="NCBI Taxonomy" id="7067"/>
    <lineage>
        <taxon>Eukaryota</taxon>
        <taxon>Metazoa</taxon>
        <taxon>Ecdysozoa</taxon>
        <taxon>Arthropoda</taxon>
        <taxon>Hexapoda</taxon>
        <taxon>Insecta</taxon>
        <taxon>Pterygota</taxon>
        <taxon>Neoptera</taxon>
        <taxon>Endopterygota</taxon>
        <taxon>Coleoptera</taxon>
        <taxon>Polyphaga</taxon>
        <taxon>Cucujiformia</taxon>
        <taxon>Tenebrionidae</taxon>
        <taxon>Tenebrio</taxon>
    </lineage>
</organism>
<reference evidence="3" key="1">
    <citation type="journal article" date="2020" name="J Insects Food Feed">
        <title>The yellow mealworm (Tenebrio molitor) genome: a resource for the emerging insects as food and feed industry.</title>
        <authorList>
            <person name="Eriksson T."/>
            <person name="Andere A."/>
            <person name="Kelstrup H."/>
            <person name="Emery V."/>
            <person name="Picard C."/>
        </authorList>
    </citation>
    <scope>NUCLEOTIDE SEQUENCE</scope>
    <source>
        <strain evidence="3">Stoneville</strain>
        <tissue evidence="3">Whole head</tissue>
    </source>
</reference>
<keyword evidence="1" id="KW-0175">Coiled coil</keyword>
<sequence length="439" mass="51797">MNKQIRRGPGPKLSLGVGRSFQQVPRHQLGGSTSPLARSFSTAFSLYYVHSRFKKSKSILGHSCVTPTEPAETAWRRGGRRKPGPHQEKTQIQIKNLFWMAYRTGNKGILKLTYPRKPPYNNTSDYLHSKATLSRLQFREYEWDKPRHDPELHLTAGRRIFEATKEALSSKREWAKHEHLKLEAQWEDLYEKEEKLKDTFVKLSQFIRSNQDKRRRAEHIRQEDYILRMQRTKEIERLQQKIALVVESKKEMDANICSLRMYEQHLNQVVSASEDFKNADDLIMRYEALVNTRNILGRRQDENLRELEMARAKTARMVEENSFRILGLNNMVADLNSRYNTAFREALHWENIVLAIKSNSFEKYQEINEVRRSCWNMYLLMCKRKSEVPKISEDDFEQQLLYIKKTLQELATVKELAAQGKFHLTEKARPKWKKPAQPS</sequence>
<dbReference type="EMBL" id="JABDTM020028343">
    <property type="protein sequence ID" value="KAH0809100.1"/>
    <property type="molecule type" value="Genomic_DNA"/>
</dbReference>
<dbReference type="InterPro" id="IPR051147">
    <property type="entry name" value="CFAP_domain-containing"/>
</dbReference>
<dbReference type="PANTHER" id="PTHR21683:SF2">
    <property type="entry name" value="COILED-COIL DOMAIN-CONTAINING PROTEIN 42 LIKE-2-LIKE"/>
    <property type="match status" value="1"/>
</dbReference>
<evidence type="ECO:0000313" key="3">
    <source>
        <dbReference type="EMBL" id="KAH0809100.1"/>
    </source>
</evidence>
<feature type="domain" description="DUF4200" evidence="2">
    <location>
        <begin position="158"/>
        <end position="271"/>
    </location>
</feature>
<dbReference type="AlphaFoldDB" id="A0A8J6H6P3"/>
<protein>
    <recommendedName>
        <fullName evidence="2">DUF4200 domain-containing protein</fullName>
    </recommendedName>
</protein>
<dbReference type="InterPro" id="IPR025252">
    <property type="entry name" value="DUF4200"/>
</dbReference>